<protein>
    <submittedName>
        <fullName evidence="2">Uncharacterized protein</fullName>
    </submittedName>
</protein>
<dbReference type="EMBL" id="JAGYWB010000016">
    <property type="protein sequence ID" value="KAI0496197.1"/>
    <property type="molecule type" value="Genomic_DNA"/>
</dbReference>
<proteinExistence type="predicted"/>
<accession>A0A8T3AIS2</accession>
<evidence type="ECO:0000313" key="3">
    <source>
        <dbReference type="Proteomes" id="UP000829196"/>
    </source>
</evidence>
<evidence type="ECO:0000256" key="1">
    <source>
        <dbReference type="SAM" id="MobiDB-lite"/>
    </source>
</evidence>
<name>A0A8T3AIS2_DENNO</name>
<keyword evidence="3" id="KW-1185">Reference proteome</keyword>
<organism evidence="2 3">
    <name type="scientific">Dendrobium nobile</name>
    <name type="common">Orchid</name>
    <dbReference type="NCBI Taxonomy" id="94219"/>
    <lineage>
        <taxon>Eukaryota</taxon>
        <taxon>Viridiplantae</taxon>
        <taxon>Streptophyta</taxon>
        <taxon>Embryophyta</taxon>
        <taxon>Tracheophyta</taxon>
        <taxon>Spermatophyta</taxon>
        <taxon>Magnoliopsida</taxon>
        <taxon>Liliopsida</taxon>
        <taxon>Asparagales</taxon>
        <taxon>Orchidaceae</taxon>
        <taxon>Epidendroideae</taxon>
        <taxon>Malaxideae</taxon>
        <taxon>Dendrobiinae</taxon>
        <taxon>Dendrobium</taxon>
    </lineage>
</organism>
<evidence type="ECO:0000313" key="2">
    <source>
        <dbReference type="EMBL" id="KAI0496197.1"/>
    </source>
</evidence>
<gene>
    <name evidence="2" type="ORF">KFK09_022506</name>
</gene>
<sequence length="120" mass="13247">MQPRGRWWRRRQQRLLQLPPHPGRVQPPVSGPQSGGEPIGPKRLGPEPDPLRRLSRGGPNVAGPGAGRAREVVNRIGEVEAGTFYVSKSSKATPNGATQTFSHTYLFRLCFSINDQHYAP</sequence>
<dbReference type="AlphaFoldDB" id="A0A8T3AIS2"/>
<dbReference type="Proteomes" id="UP000829196">
    <property type="component" value="Unassembled WGS sequence"/>
</dbReference>
<feature type="region of interest" description="Disordered" evidence="1">
    <location>
        <begin position="17"/>
        <end position="67"/>
    </location>
</feature>
<comment type="caution">
    <text evidence="2">The sequence shown here is derived from an EMBL/GenBank/DDBJ whole genome shotgun (WGS) entry which is preliminary data.</text>
</comment>
<reference evidence="2" key="1">
    <citation type="journal article" date="2022" name="Front. Genet.">
        <title>Chromosome-Scale Assembly of the Dendrobium nobile Genome Provides Insights Into the Molecular Mechanism of the Biosynthesis of the Medicinal Active Ingredient of Dendrobium.</title>
        <authorList>
            <person name="Xu Q."/>
            <person name="Niu S.-C."/>
            <person name="Li K.-L."/>
            <person name="Zheng P.-J."/>
            <person name="Zhang X.-J."/>
            <person name="Jia Y."/>
            <person name="Liu Y."/>
            <person name="Niu Y.-X."/>
            <person name="Yu L.-H."/>
            <person name="Chen D.-F."/>
            <person name="Zhang G.-Q."/>
        </authorList>
    </citation>
    <scope>NUCLEOTIDE SEQUENCE</scope>
    <source>
        <tissue evidence="2">Leaf</tissue>
    </source>
</reference>